<dbReference type="GO" id="GO:0016491">
    <property type="term" value="F:oxidoreductase activity"/>
    <property type="evidence" value="ECO:0007669"/>
    <property type="project" value="UniProtKB-KW"/>
</dbReference>
<dbReference type="PANTHER" id="PTHR42917:SF2">
    <property type="entry name" value="2,4-DIENOYL-COA REDUCTASE [(2E)-ENOYL-COA-PRODUCING]"/>
    <property type="match status" value="1"/>
</dbReference>
<protein>
    <submittedName>
        <fullName evidence="12">FAD-dependent oxidoreductase</fullName>
    </submittedName>
</protein>
<comment type="similarity">
    <text evidence="3">In the N-terminal section; belongs to the NADH:flavin oxidoreductase/NADH oxidase family.</text>
</comment>
<dbReference type="EMBL" id="JACBNQ010000001">
    <property type="protein sequence ID" value="NYB72965.1"/>
    <property type="molecule type" value="Genomic_DNA"/>
</dbReference>
<evidence type="ECO:0000256" key="9">
    <source>
        <dbReference type="ARBA" id="ARBA00023014"/>
    </source>
</evidence>
<dbReference type="GO" id="GO:0046872">
    <property type="term" value="F:metal ion binding"/>
    <property type="evidence" value="ECO:0007669"/>
    <property type="project" value="UniProtKB-KW"/>
</dbReference>
<evidence type="ECO:0000313" key="13">
    <source>
        <dbReference type="Proteomes" id="UP000611629"/>
    </source>
</evidence>
<organism evidence="12 13">
    <name type="scientific">Sedimentibacter hydroxybenzoicus DSM 7310</name>
    <dbReference type="NCBI Taxonomy" id="1123245"/>
    <lineage>
        <taxon>Bacteria</taxon>
        <taxon>Bacillati</taxon>
        <taxon>Bacillota</taxon>
        <taxon>Tissierellia</taxon>
        <taxon>Sedimentibacter</taxon>
    </lineage>
</organism>
<evidence type="ECO:0000313" key="12">
    <source>
        <dbReference type="EMBL" id="NYB72965.1"/>
    </source>
</evidence>
<reference evidence="12" key="1">
    <citation type="submission" date="2020-07" db="EMBL/GenBank/DDBJ databases">
        <title>Genomic analysis of a strain of Sedimentibacter Hydroxybenzoicus DSM7310.</title>
        <authorList>
            <person name="Ma S."/>
        </authorList>
    </citation>
    <scope>NUCLEOTIDE SEQUENCE</scope>
    <source>
        <strain evidence="12">DSM 7310</strain>
    </source>
</reference>
<evidence type="ECO:0000256" key="3">
    <source>
        <dbReference type="ARBA" id="ARBA00011048"/>
    </source>
</evidence>
<keyword evidence="13" id="KW-1185">Reference proteome</keyword>
<comment type="caution">
    <text evidence="12">The sequence shown here is derived from an EMBL/GenBank/DDBJ whole genome shotgun (WGS) entry which is preliminary data.</text>
</comment>
<dbReference type="InterPro" id="IPR023753">
    <property type="entry name" value="FAD/NAD-binding_dom"/>
</dbReference>
<dbReference type="SUPFAM" id="SSF51905">
    <property type="entry name" value="FAD/NAD(P)-binding domain"/>
    <property type="match status" value="1"/>
</dbReference>
<evidence type="ECO:0000256" key="5">
    <source>
        <dbReference type="ARBA" id="ARBA00022643"/>
    </source>
</evidence>
<dbReference type="Gene3D" id="3.50.50.60">
    <property type="entry name" value="FAD/NAD(P)-binding domain"/>
    <property type="match status" value="1"/>
</dbReference>
<feature type="domain" description="FAD/NAD(P)-binding" evidence="11">
    <location>
        <begin position="397"/>
        <end position="627"/>
    </location>
</feature>
<keyword evidence="9" id="KW-0411">Iron-sulfur</keyword>
<dbReference type="InterPro" id="IPR036188">
    <property type="entry name" value="FAD/NAD-bd_sf"/>
</dbReference>
<comment type="cofactor">
    <cofactor evidence="1">
        <name>FMN</name>
        <dbReference type="ChEBI" id="CHEBI:58210"/>
    </cofactor>
</comment>
<evidence type="ECO:0000256" key="6">
    <source>
        <dbReference type="ARBA" id="ARBA00022723"/>
    </source>
</evidence>
<dbReference type="Gene3D" id="3.40.50.720">
    <property type="entry name" value="NAD(P)-binding Rossmann-like Domain"/>
    <property type="match status" value="1"/>
</dbReference>
<evidence type="ECO:0000259" key="11">
    <source>
        <dbReference type="Pfam" id="PF07992"/>
    </source>
</evidence>
<dbReference type="InterPro" id="IPR013785">
    <property type="entry name" value="Aldolase_TIM"/>
</dbReference>
<dbReference type="GO" id="GO:0010181">
    <property type="term" value="F:FMN binding"/>
    <property type="evidence" value="ECO:0007669"/>
    <property type="project" value="InterPro"/>
</dbReference>
<evidence type="ECO:0000256" key="2">
    <source>
        <dbReference type="ARBA" id="ARBA00001966"/>
    </source>
</evidence>
<gene>
    <name evidence="12" type="ORF">HZF24_02285</name>
</gene>
<dbReference type="PRINTS" id="PR00368">
    <property type="entry name" value="FADPNR"/>
</dbReference>
<comment type="cofactor">
    <cofactor evidence="2">
        <name>[4Fe-4S] cluster</name>
        <dbReference type="ChEBI" id="CHEBI:49883"/>
    </cofactor>
</comment>
<name>A0A974BHV0_SEDHY</name>
<keyword evidence="7" id="KW-0560">Oxidoreductase</keyword>
<dbReference type="GO" id="GO:0051536">
    <property type="term" value="F:iron-sulfur cluster binding"/>
    <property type="evidence" value="ECO:0007669"/>
    <property type="project" value="UniProtKB-KW"/>
</dbReference>
<dbReference type="Pfam" id="PF07992">
    <property type="entry name" value="Pyr_redox_2"/>
    <property type="match status" value="1"/>
</dbReference>
<evidence type="ECO:0000256" key="8">
    <source>
        <dbReference type="ARBA" id="ARBA00023004"/>
    </source>
</evidence>
<evidence type="ECO:0000259" key="10">
    <source>
        <dbReference type="Pfam" id="PF00724"/>
    </source>
</evidence>
<dbReference type="PANTHER" id="PTHR42917">
    <property type="entry name" value="2,4-DIENOYL-COA REDUCTASE"/>
    <property type="match status" value="1"/>
</dbReference>
<evidence type="ECO:0000256" key="4">
    <source>
        <dbReference type="ARBA" id="ARBA00022630"/>
    </source>
</evidence>
<dbReference type="InterPro" id="IPR001155">
    <property type="entry name" value="OxRdtase_FMN_N"/>
</dbReference>
<keyword evidence="8" id="KW-0408">Iron</keyword>
<sequence>MSYKYEHLMEPIKIGSITVKNRYAVGPMGGRHFIYGTKGEYSENGIDYFVDRARGGFGLIVTGSNVADLTVDPFDPINGNPNPMYAKTIFSHGARTMVERIHTYGSKIFMQISMGPGRMRDGKTPSSIPYYKQPDKMTTELTKEEIETKIDAMIRIAQFAQTCGYDGVEIHGMHWGYLLDQFAMAYTNKRTDEYGGDLDGRLTVIRKIIRGVKEACGENFPVSVRMCMKTFMADYNESSLTGEEEVGRTIEEAVEIAKRFEQYGVDLMNVNSGTYDSFYYCVSPYYMPYGYNIDLAKQLKDAVNIPIFVAGEMDDPDLCEKAIAEGKIDGVTIARASLVDGHYPKKVAEGKTESIRPCIRCTNCIDSTLAGGVPMCSANPAAMRELNYGVPKALITKKVIIVGGGVAGMEAARTAKIAGHDVEIYEKSNMMGGHLNEAGNHPFKDSVAKLNKWYQREMDVLGITVHLNTEMTAEDIKKSGADVAILAVGSDHFVPPIPGYDHAKSVECYDALMDKVELGQKVVIVGGGLTGSELAYELAAFKKKDVTIVEALDNILSAGTPIQKSVKMMLTDLIDNVSINIQTKHKIAAVTDDGAVVLDQSGKEHLIEADNVIFAIGLRPKKSIAKDLLGTGIEVYEVGDGTGVGNIRTATAEAYQVARKL</sequence>
<dbReference type="Gene3D" id="3.20.20.70">
    <property type="entry name" value="Aldolase class I"/>
    <property type="match status" value="1"/>
</dbReference>
<feature type="domain" description="NADH:flavin oxidoreductase/NADH oxidase N-terminal" evidence="10">
    <location>
        <begin position="8"/>
        <end position="351"/>
    </location>
</feature>
<dbReference type="PRINTS" id="PR00469">
    <property type="entry name" value="PNDRDTASEII"/>
</dbReference>
<evidence type="ECO:0000256" key="1">
    <source>
        <dbReference type="ARBA" id="ARBA00001917"/>
    </source>
</evidence>
<dbReference type="AlphaFoldDB" id="A0A974BHV0"/>
<dbReference type="Pfam" id="PF00724">
    <property type="entry name" value="Oxidored_FMN"/>
    <property type="match status" value="1"/>
</dbReference>
<dbReference type="RefSeq" id="WP_179236630.1">
    <property type="nucleotide sequence ID" value="NZ_JACBNQ010000001.1"/>
</dbReference>
<evidence type="ECO:0000256" key="7">
    <source>
        <dbReference type="ARBA" id="ARBA00023002"/>
    </source>
</evidence>
<accession>A0A974BHV0</accession>
<dbReference type="SUPFAM" id="SSF51395">
    <property type="entry name" value="FMN-linked oxidoreductases"/>
    <property type="match status" value="1"/>
</dbReference>
<dbReference type="InterPro" id="IPR051793">
    <property type="entry name" value="NADH:flavin_oxidoreductase"/>
</dbReference>
<proteinExistence type="inferred from homology"/>
<keyword evidence="4" id="KW-0285">Flavoprotein</keyword>
<keyword evidence="6" id="KW-0479">Metal-binding</keyword>
<keyword evidence="5" id="KW-0288">FMN</keyword>
<dbReference type="Proteomes" id="UP000611629">
    <property type="component" value="Unassembled WGS sequence"/>
</dbReference>